<protein>
    <submittedName>
        <fullName evidence="5">T9SS type A sorting domain-containing protein</fullName>
    </submittedName>
</protein>
<keyword evidence="1" id="KW-0732">Signal</keyword>
<sequence length="977" mass="102843">MTIPKRCTIPSWILTIICFLVSATNVHAQNNSIADNLYYFRQAEAWLSSADSAGAGYRTLGNKFKASNAFGANADAIYSASSVNSDVTGATETLIIKVEGGATCSSMTVNDLLFSGSSTDLQLNTLNIIFRNAAGAEVGNYSLAGNTVTLGMEDVFLSNFSTFSPVNNVAEIAFTWAFSNAAPNALYFRGITVSGITSAPSLEPKTGYVTYKKLQPPKQIMPDAAAGDLNENWTGGKLIASITANGDSYDRLAVGPATGLIDDQGILYDGVTPIATITPADGWVNRSEQLSITFYSNVTNSIVQKIVNGLAFFNTSDQPLNAERQVTVTLSDNTGLSATVTRTIDVDDSNIPPVLDAPLTFTVDEYQTLTLTGFNFSDIDIAHGMISAILSVDAGTITVGDLAGITIAGNNTGTVTVTGKIDSVTHLFAAGLVKYTPLAGEKLAITLTTILDDNGNSGVGGNLRDTGVSVIHINPVSPVLTGISTSTVSGLYGQGTTINFDITFDHPVTVSKGTPALLLPVRTGTAPALYQSGSGTNTLTFSYTVEAGDATPLLDYAGTDALLLNGGLINSSSSNTPALLTLPVPGSIGSIAGQRAIIIDGVAPAAPLIGYPLPNAVFNTHDLTVAGTSEPDAVVTIYLDGVQMTSVTTDGDGNWYASFTASRLTDGNHYLKATATDAAKNVSAYSANKMIVVDVTVPGLISASIYSDNRNKAFATTGNIVTVYFTVNDAIYLPQVVIAGQAATVRTVGQDEYVAEYTMTDTDTEGLIPFSINFTDLNGNSGGTIEASTDNSKVYFDKERPAVTLTTIASSPVRTSFTVYISFSEAISDFDQSKLHVTNAVLSEITSISNNVMTVEVTPVYDGMVTMSLDEGAARDAAGNLSKASEVLQVEAAFGGYLEKIYPNPASSNMNLKFTGTVNEKARVVITNYMGVVMYEKELIMDQKTLSIDVSNLTAGGYMLTVRSKNYSFYTNIMVIH</sequence>
<dbReference type="InterPro" id="IPR044048">
    <property type="entry name" value="Big_12"/>
</dbReference>
<dbReference type="RefSeq" id="WP_157309278.1">
    <property type="nucleotide sequence ID" value="NZ_WRXN01000016.1"/>
</dbReference>
<gene>
    <name evidence="5" type="ORF">GO493_26600</name>
</gene>
<feature type="signal peptide" evidence="1">
    <location>
        <begin position="1"/>
        <end position="28"/>
    </location>
</feature>
<keyword evidence="6" id="KW-1185">Reference proteome</keyword>
<evidence type="ECO:0000313" key="5">
    <source>
        <dbReference type="EMBL" id="MVT11860.1"/>
    </source>
</evidence>
<dbReference type="Pfam" id="PF19077">
    <property type="entry name" value="Big_13"/>
    <property type="match status" value="1"/>
</dbReference>
<dbReference type="AlphaFoldDB" id="A0A7K1UC66"/>
<dbReference type="EMBL" id="WRXN01000016">
    <property type="protein sequence ID" value="MVT11860.1"/>
    <property type="molecule type" value="Genomic_DNA"/>
</dbReference>
<organism evidence="5 6">
    <name type="scientific">Chitinophaga tropicalis</name>
    <dbReference type="NCBI Taxonomy" id="2683588"/>
    <lineage>
        <taxon>Bacteria</taxon>
        <taxon>Pseudomonadati</taxon>
        <taxon>Bacteroidota</taxon>
        <taxon>Chitinophagia</taxon>
        <taxon>Chitinophagales</taxon>
        <taxon>Chitinophagaceae</taxon>
        <taxon>Chitinophaga</taxon>
    </lineage>
</organism>
<evidence type="ECO:0000313" key="6">
    <source>
        <dbReference type="Proteomes" id="UP000461730"/>
    </source>
</evidence>
<accession>A0A7K1UC66</accession>
<dbReference type="Gene3D" id="2.60.40.10">
    <property type="entry name" value="Immunoglobulins"/>
    <property type="match status" value="1"/>
</dbReference>
<dbReference type="Proteomes" id="UP000461730">
    <property type="component" value="Unassembled WGS sequence"/>
</dbReference>
<proteinExistence type="predicted"/>
<feature type="domain" description="Bacterial Ig-like" evidence="4">
    <location>
        <begin position="797"/>
        <end position="886"/>
    </location>
</feature>
<dbReference type="NCBIfam" id="TIGR04183">
    <property type="entry name" value="Por_Secre_tail"/>
    <property type="match status" value="1"/>
</dbReference>
<name>A0A7K1UC66_9BACT</name>
<evidence type="ECO:0000259" key="4">
    <source>
        <dbReference type="Pfam" id="PF19078"/>
    </source>
</evidence>
<evidence type="ECO:0000259" key="3">
    <source>
        <dbReference type="Pfam" id="PF19077"/>
    </source>
</evidence>
<feature type="chain" id="PRO_5029685333" evidence="1">
    <location>
        <begin position="29"/>
        <end position="977"/>
    </location>
</feature>
<reference evidence="5 6" key="1">
    <citation type="submission" date="2019-12" db="EMBL/GenBank/DDBJ databases">
        <title>Chitinophaga sp. strain ysch24 (GDMCC 1.1355), whole genome shotgun sequence.</title>
        <authorList>
            <person name="Zhang X."/>
        </authorList>
    </citation>
    <scope>NUCLEOTIDE SEQUENCE [LARGE SCALE GENOMIC DNA]</scope>
    <source>
        <strain evidence="6">ysch24</strain>
    </source>
</reference>
<feature type="domain" description="Secretion system C-terminal sorting" evidence="2">
    <location>
        <begin position="901"/>
        <end position="974"/>
    </location>
</feature>
<evidence type="ECO:0000256" key="1">
    <source>
        <dbReference type="SAM" id="SignalP"/>
    </source>
</evidence>
<dbReference type="InterPro" id="IPR013783">
    <property type="entry name" value="Ig-like_fold"/>
</dbReference>
<dbReference type="InterPro" id="IPR044016">
    <property type="entry name" value="Big_13"/>
</dbReference>
<dbReference type="InterPro" id="IPR026444">
    <property type="entry name" value="Secre_tail"/>
</dbReference>
<evidence type="ECO:0000259" key="2">
    <source>
        <dbReference type="Pfam" id="PF18962"/>
    </source>
</evidence>
<feature type="domain" description="Bacterial Ig-like" evidence="3">
    <location>
        <begin position="617"/>
        <end position="694"/>
    </location>
</feature>
<dbReference type="Pfam" id="PF18962">
    <property type="entry name" value="Por_Secre_tail"/>
    <property type="match status" value="1"/>
</dbReference>
<comment type="caution">
    <text evidence="5">The sequence shown here is derived from an EMBL/GenBank/DDBJ whole genome shotgun (WGS) entry which is preliminary data.</text>
</comment>
<dbReference type="Pfam" id="PF19078">
    <property type="entry name" value="Big_12"/>
    <property type="match status" value="1"/>
</dbReference>